<evidence type="ECO:0000256" key="5">
    <source>
        <dbReference type="ARBA" id="ARBA00023242"/>
    </source>
</evidence>
<dbReference type="Proteomes" id="UP000515124">
    <property type="component" value="Unplaced"/>
</dbReference>
<dbReference type="InterPro" id="IPR036093">
    <property type="entry name" value="NAC_dom_sf"/>
</dbReference>
<keyword evidence="3" id="KW-0238">DNA-binding</keyword>
<dbReference type="InterPro" id="IPR003441">
    <property type="entry name" value="NAC-dom"/>
</dbReference>
<evidence type="ECO:0000256" key="6">
    <source>
        <dbReference type="SAM" id="MobiDB-lite"/>
    </source>
</evidence>
<dbReference type="PANTHER" id="PTHR31989">
    <property type="entry name" value="NAC DOMAIN-CONTAINING PROTEIN 82-RELATED"/>
    <property type="match status" value="1"/>
</dbReference>
<dbReference type="GO" id="GO:0005634">
    <property type="term" value="C:nucleus"/>
    <property type="evidence" value="ECO:0007669"/>
    <property type="project" value="UniProtKB-SubCell"/>
</dbReference>
<dbReference type="RefSeq" id="XP_021822663.1">
    <property type="nucleotide sequence ID" value="XM_021966971.1"/>
</dbReference>
<dbReference type="GeneID" id="110764061"/>
<evidence type="ECO:0000313" key="8">
    <source>
        <dbReference type="Proteomes" id="UP000515124"/>
    </source>
</evidence>
<dbReference type="SUPFAM" id="SSF101941">
    <property type="entry name" value="NAC domain"/>
    <property type="match status" value="1"/>
</dbReference>
<evidence type="ECO:0000256" key="4">
    <source>
        <dbReference type="ARBA" id="ARBA00023163"/>
    </source>
</evidence>
<accession>A0A6P5T623</accession>
<name>A0A6P5T623_PRUAV</name>
<keyword evidence="2" id="KW-0805">Transcription regulation</keyword>
<protein>
    <submittedName>
        <fullName evidence="9">Protein NTM1-like 9</fullName>
    </submittedName>
</protein>
<comment type="subcellular location">
    <subcellularLocation>
        <location evidence="1">Nucleus</location>
    </subcellularLocation>
</comment>
<evidence type="ECO:0000256" key="2">
    <source>
        <dbReference type="ARBA" id="ARBA00023015"/>
    </source>
</evidence>
<feature type="region of interest" description="Disordered" evidence="6">
    <location>
        <begin position="126"/>
        <end position="148"/>
    </location>
</feature>
<organism evidence="8 9">
    <name type="scientific">Prunus avium</name>
    <name type="common">Cherry</name>
    <name type="synonym">Cerasus avium</name>
    <dbReference type="NCBI Taxonomy" id="42229"/>
    <lineage>
        <taxon>Eukaryota</taxon>
        <taxon>Viridiplantae</taxon>
        <taxon>Streptophyta</taxon>
        <taxon>Embryophyta</taxon>
        <taxon>Tracheophyta</taxon>
        <taxon>Spermatophyta</taxon>
        <taxon>Magnoliopsida</taxon>
        <taxon>eudicotyledons</taxon>
        <taxon>Gunneridae</taxon>
        <taxon>Pentapetalae</taxon>
        <taxon>rosids</taxon>
        <taxon>fabids</taxon>
        <taxon>Rosales</taxon>
        <taxon>Rosaceae</taxon>
        <taxon>Amygdaloideae</taxon>
        <taxon>Amygdaleae</taxon>
        <taxon>Prunus</taxon>
    </lineage>
</organism>
<dbReference type="GO" id="GO:0003677">
    <property type="term" value="F:DNA binding"/>
    <property type="evidence" value="ECO:0007669"/>
    <property type="project" value="UniProtKB-KW"/>
</dbReference>
<sequence>MARLSRAAEEEEGDLSLPVGFRFRPTDEELVNYYLKNKLEGSHAENIIDEIDILKFEPWDLPGKMDGTEQTPNYYLKCKKLIKDGSRFKMKISQSQWNLEKDGWNRADSKFVLEMQKTDQRWIKIQDEDQPIPMESGKEESRSKQSGTVKTPFVYSCFSAARVKFG</sequence>
<keyword evidence="5" id="KW-0539">Nucleus</keyword>
<dbReference type="GO" id="GO:0006355">
    <property type="term" value="P:regulation of DNA-templated transcription"/>
    <property type="evidence" value="ECO:0007669"/>
    <property type="project" value="InterPro"/>
</dbReference>
<dbReference type="KEGG" id="pavi:110764061"/>
<gene>
    <name evidence="9" type="primary">LOC110764061</name>
</gene>
<evidence type="ECO:0000313" key="9">
    <source>
        <dbReference type="RefSeq" id="XP_021822663.1"/>
    </source>
</evidence>
<dbReference type="PROSITE" id="PS51005">
    <property type="entry name" value="NAC"/>
    <property type="match status" value="1"/>
</dbReference>
<proteinExistence type="predicted"/>
<dbReference type="Gene3D" id="2.170.150.80">
    <property type="entry name" value="NAC domain"/>
    <property type="match status" value="1"/>
</dbReference>
<feature type="domain" description="NAC" evidence="7">
    <location>
        <begin position="17"/>
        <end position="166"/>
    </location>
</feature>
<keyword evidence="8" id="KW-1185">Reference proteome</keyword>
<evidence type="ECO:0000256" key="1">
    <source>
        <dbReference type="ARBA" id="ARBA00004123"/>
    </source>
</evidence>
<evidence type="ECO:0000256" key="3">
    <source>
        <dbReference type="ARBA" id="ARBA00023125"/>
    </source>
</evidence>
<evidence type="ECO:0000259" key="7">
    <source>
        <dbReference type="PROSITE" id="PS51005"/>
    </source>
</evidence>
<reference evidence="9" key="1">
    <citation type="submission" date="2025-08" db="UniProtKB">
        <authorList>
            <consortium name="RefSeq"/>
        </authorList>
    </citation>
    <scope>IDENTIFICATION</scope>
</reference>
<keyword evidence="4" id="KW-0804">Transcription</keyword>
<dbReference type="AlphaFoldDB" id="A0A6P5T623"/>
<dbReference type="Pfam" id="PF02365">
    <property type="entry name" value="NAM"/>
    <property type="match status" value="1"/>
</dbReference>